<dbReference type="InterPro" id="IPR004360">
    <property type="entry name" value="Glyas_Fos-R_dOase_dom"/>
</dbReference>
<proteinExistence type="predicted"/>
<feature type="domain" description="VOC" evidence="2">
    <location>
        <begin position="176"/>
        <end position="299"/>
    </location>
</feature>
<evidence type="ECO:0000259" key="2">
    <source>
        <dbReference type="PROSITE" id="PS51819"/>
    </source>
</evidence>
<dbReference type="PANTHER" id="PTHR43048">
    <property type="entry name" value="METHYLMALONYL-COA EPIMERASE"/>
    <property type="match status" value="1"/>
</dbReference>
<reference evidence="3 4" key="1">
    <citation type="submission" date="2024-09" db="EMBL/GenBank/DDBJ databases">
        <title>Rethinking Asexuality: The Enigmatic Case of Functional Sexual Genes in Lepraria (Stereocaulaceae).</title>
        <authorList>
            <person name="Doellman M."/>
            <person name="Sun Y."/>
            <person name="Barcenas-Pena A."/>
            <person name="Lumbsch H.T."/>
            <person name="Grewe F."/>
        </authorList>
    </citation>
    <scope>NUCLEOTIDE SEQUENCE [LARGE SCALE GENOMIC DNA]</scope>
    <source>
        <strain evidence="3 4">Grewe 0041</strain>
    </source>
</reference>
<keyword evidence="1" id="KW-0479">Metal-binding</keyword>
<dbReference type="Proteomes" id="UP001590951">
    <property type="component" value="Unassembled WGS sequence"/>
</dbReference>
<organism evidence="3 4">
    <name type="scientific">Lepraria finkii</name>
    <dbReference type="NCBI Taxonomy" id="1340010"/>
    <lineage>
        <taxon>Eukaryota</taxon>
        <taxon>Fungi</taxon>
        <taxon>Dikarya</taxon>
        <taxon>Ascomycota</taxon>
        <taxon>Pezizomycotina</taxon>
        <taxon>Lecanoromycetes</taxon>
        <taxon>OSLEUM clade</taxon>
        <taxon>Lecanoromycetidae</taxon>
        <taxon>Lecanorales</taxon>
        <taxon>Lecanorineae</taxon>
        <taxon>Stereocaulaceae</taxon>
        <taxon>Lepraria</taxon>
    </lineage>
</organism>
<evidence type="ECO:0000313" key="3">
    <source>
        <dbReference type="EMBL" id="KAL2046598.1"/>
    </source>
</evidence>
<sequence>MSPSAVTPPASSDPDKIQLARIAHVYYTHKGFDRAHSFLQDFGFTEVKRLNAGQNNEKIYYRGYGTEPWLYCSSKGEEDAFGGTAFVVESRKDLETATRVVPTASKIYDLTDAPGGGECVTVRDPVDGFPVHLVYGQTQRELTEEYEQRISNFPNEKHRPVNKSQRFQKGPAEVHKLGHFGMCVTKFAESLAFWTRHFNFKPTDILHTKDGREIITFMHLARGEEPVDHHCFFFFEGPKSHVHHSSFEVFDFDTQILGHDWLTKQGYENCWGVGRHILGSQIFDYWFDPSKFILEHYVDGDLVNCETPITKNAASPDGLHIWGPDLPPRFMD</sequence>
<evidence type="ECO:0000313" key="4">
    <source>
        <dbReference type="Proteomes" id="UP001590951"/>
    </source>
</evidence>
<gene>
    <name evidence="3" type="ORF">ABVK25_011723</name>
</gene>
<dbReference type="CDD" id="cd07257">
    <property type="entry name" value="THT_oxygenase_C"/>
    <property type="match status" value="1"/>
</dbReference>
<dbReference type="InterPro" id="IPR037523">
    <property type="entry name" value="VOC_core"/>
</dbReference>
<dbReference type="EMBL" id="JBHFEH010000112">
    <property type="protein sequence ID" value="KAL2046598.1"/>
    <property type="molecule type" value="Genomic_DNA"/>
</dbReference>
<dbReference type="SUPFAM" id="SSF54593">
    <property type="entry name" value="Glyoxalase/Bleomycin resistance protein/Dihydroxybiphenyl dioxygenase"/>
    <property type="match status" value="1"/>
</dbReference>
<dbReference type="PROSITE" id="PS51819">
    <property type="entry name" value="VOC"/>
    <property type="match status" value="1"/>
</dbReference>
<dbReference type="Gene3D" id="3.10.180.10">
    <property type="entry name" value="2,3-Dihydroxybiphenyl 1,2-Dioxygenase, domain 1"/>
    <property type="match status" value="2"/>
</dbReference>
<comment type="caution">
    <text evidence="3">The sequence shown here is derived from an EMBL/GenBank/DDBJ whole genome shotgun (WGS) entry which is preliminary data.</text>
</comment>
<dbReference type="CDD" id="cd07267">
    <property type="entry name" value="THT_Oxygenase_N"/>
    <property type="match status" value="1"/>
</dbReference>
<dbReference type="InterPro" id="IPR051785">
    <property type="entry name" value="MMCE/EMCE_epimerase"/>
</dbReference>
<accession>A0ABR4AT14</accession>
<keyword evidence="4" id="KW-1185">Reference proteome</keyword>
<evidence type="ECO:0000256" key="1">
    <source>
        <dbReference type="ARBA" id="ARBA00022723"/>
    </source>
</evidence>
<name>A0ABR4AT14_9LECA</name>
<dbReference type="InterPro" id="IPR029068">
    <property type="entry name" value="Glyas_Bleomycin-R_OHBP_Dase"/>
</dbReference>
<dbReference type="PANTHER" id="PTHR43048:SF3">
    <property type="entry name" value="METHYLMALONYL-COA EPIMERASE, MITOCHONDRIAL"/>
    <property type="match status" value="1"/>
</dbReference>
<dbReference type="Pfam" id="PF00903">
    <property type="entry name" value="Glyoxalase"/>
    <property type="match status" value="1"/>
</dbReference>
<protein>
    <recommendedName>
        <fullName evidence="2">VOC domain-containing protein</fullName>
    </recommendedName>
</protein>